<accession>A0A1I8GHG2</accession>
<dbReference type="GO" id="GO:0004222">
    <property type="term" value="F:metalloendopeptidase activity"/>
    <property type="evidence" value="ECO:0007669"/>
    <property type="project" value="InterPro"/>
</dbReference>
<dbReference type="PROSITE" id="PS51046">
    <property type="entry name" value="GON"/>
    <property type="match status" value="1"/>
</dbReference>
<keyword evidence="1" id="KW-0479">Metal-binding</keyword>
<dbReference type="AlphaFoldDB" id="A0A1I8GHG2"/>
<name>A0A1I8GHG2_9PLAT</name>
<organism evidence="3 4">
    <name type="scientific">Macrostomum lignano</name>
    <dbReference type="NCBI Taxonomy" id="282301"/>
    <lineage>
        <taxon>Eukaryota</taxon>
        <taxon>Metazoa</taxon>
        <taxon>Spiralia</taxon>
        <taxon>Lophotrochozoa</taxon>
        <taxon>Platyhelminthes</taxon>
        <taxon>Rhabditophora</taxon>
        <taxon>Macrostomorpha</taxon>
        <taxon>Macrostomida</taxon>
        <taxon>Macrostomidae</taxon>
        <taxon>Macrostomum</taxon>
    </lineage>
</organism>
<reference evidence="4" key="1">
    <citation type="submission" date="2016-11" db="UniProtKB">
        <authorList>
            <consortium name="WormBaseParasite"/>
        </authorList>
    </citation>
    <scope>IDENTIFICATION</scope>
</reference>
<evidence type="ECO:0000313" key="3">
    <source>
        <dbReference type="Proteomes" id="UP000095280"/>
    </source>
</evidence>
<keyword evidence="3" id="KW-1185">Reference proteome</keyword>
<dbReference type="WBParaSite" id="maker-uti_cns_0001905-snap-gene-0.15-mRNA-1">
    <property type="protein sequence ID" value="maker-uti_cns_0001905-snap-gene-0.15-mRNA-1"/>
    <property type="gene ID" value="maker-uti_cns_0001905-snap-gene-0.15"/>
</dbReference>
<dbReference type="Proteomes" id="UP000095280">
    <property type="component" value="Unplaced"/>
</dbReference>
<dbReference type="GO" id="GO:0008270">
    <property type="term" value="F:zinc ion binding"/>
    <property type="evidence" value="ECO:0007669"/>
    <property type="project" value="InterPro"/>
</dbReference>
<evidence type="ECO:0000313" key="4">
    <source>
        <dbReference type="WBParaSite" id="maker-uti_cns_0001905-snap-gene-0.15-mRNA-1"/>
    </source>
</evidence>
<evidence type="ECO:0000259" key="2">
    <source>
        <dbReference type="PROSITE" id="PS51046"/>
    </source>
</evidence>
<sequence>VYCFGMESRKPREFISLPAASAAFDRSAGLNYAVMHNIGLTDPAPSACPPAAAVAGFSRAACSQPGALCRVTPDRPGAFVSGMAAFKKYRLLLSPRLALDATDGTFAISWKSFVPAGRAGDCFSRLSGCSVGSFSIDLTGTDFVLDSEANVWQGENTSTDDQRVHGICGGYCGYCKLRNDRLLISTVKADAAGIGDSSTTSESKNSP</sequence>
<feature type="domain" description="GON" evidence="2">
    <location>
        <begin position="1"/>
        <end position="188"/>
    </location>
</feature>
<protein>
    <submittedName>
        <fullName evidence="4">GON domain-containing protein</fullName>
    </submittedName>
</protein>
<dbReference type="Pfam" id="PF08685">
    <property type="entry name" value="GON"/>
    <property type="match status" value="1"/>
</dbReference>
<proteinExistence type="predicted"/>
<evidence type="ECO:0000256" key="1">
    <source>
        <dbReference type="ARBA" id="ARBA00022723"/>
    </source>
</evidence>
<dbReference type="InterPro" id="IPR012314">
    <property type="entry name" value="Pept_M12B_GON-ADAMTSs"/>
</dbReference>